<evidence type="ECO:0000313" key="3">
    <source>
        <dbReference type="Proteomes" id="UP000220914"/>
    </source>
</evidence>
<dbReference type="EMBL" id="BLKS01000001">
    <property type="protein sequence ID" value="GFG51927.1"/>
    <property type="molecule type" value="Genomic_DNA"/>
</dbReference>
<dbReference type="EMBL" id="PDCP01000102">
    <property type="protein sequence ID" value="PEG33597.1"/>
    <property type="molecule type" value="Genomic_DNA"/>
</dbReference>
<sequence length="257" mass="26514">MIANAAFGDDPGRWPLPAASTPEELWLRAVVAGGQGRYAGAYADLATLRRAHRVGALVSLAHSTQASFLRQLGWHDKARGWDGHALAVAGDHDDEARCDALIGLAADALGVGRFAASAAALAGARDLLDDAPGRLAVRLAWVSAELAMAIGDGAAAVRHAEQAVAHAEAFGSARHRAKSDVVLAAALCSDGQIERSRALADSALTATLRLGLVPLAWATASLLAEIGSGNHTAEEVVGIRGECADTVRRRGGVLFGR</sequence>
<proteinExistence type="predicted"/>
<dbReference type="Proteomes" id="UP000465302">
    <property type="component" value="Unassembled WGS sequence"/>
</dbReference>
<gene>
    <name evidence="2" type="ORF">CQY20_29870</name>
    <name evidence="1" type="ORF">MAGR_33680</name>
</gene>
<dbReference type="Proteomes" id="UP000220914">
    <property type="component" value="Unassembled WGS sequence"/>
</dbReference>
<protein>
    <submittedName>
        <fullName evidence="2">Uncharacterized protein</fullName>
    </submittedName>
</protein>
<evidence type="ECO:0000313" key="1">
    <source>
        <dbReference type="EMBL" id="GFG51927.1"/>
    </source>
</evidence>
<keyword evidence="3" id="KW-1185">Reference proteome</keyword>
<reference evidence="2 3" key="1">
    <citation type="submission" date="2017-10" db="EMBL/GenBank/DDBJ databases">
        <title>The new phylogeny of genus Mycobacterium.</title>
        <authorList>
            <person name="Tortoli E."/>
            <person name="Trovato A."/>
            <person name="Cirillo D.M."/>
        </authorList>
    </citation>
    <scope>NUCLEOTIDE SEQUENCE [LARGE SCALE GENOMIC DNA]</scope>
    <source>
        <strain evidence="2 3">CCUG37673</strain>
    </source>
</reference>
<organism evidence="2 3">
    <name type="scientific">Mycolicibacterium agri</name>
    <name type="common">Mycobacterium agri</name>
    <dbReference type="NCBI Taxonomy" id="36811"/>
    <lineage>
        <taxon>Bacteria</taxon>
        <taxon>Bacillati</taxon>
        <taxon>Actinomycetota</taxon>
        <taxon>Actinomycetes</taxon>
        <taxon>Mycobacteriales</taxon>
        <taxon>Mycobacteriaceae</taxon>
        <taxon>Mycolicibacterium</taxon>
    </lineage>
</organism>
<name>A0A2A7MQ00_MYCAG</name>
<dbReference type="OrthoDB" id="4377297at2"/>
<reference evidence="1 4" key="2">
    <citation type="journal article" date="2019" name="Emerg. Microbes Infect.">
        <title>Comprehensive subspecies identification of 175 nontuberculous mycobacteria species based on 7547 genomic profiles.</title>
        <authorList>
            <person name="Matsumoto Y."/>
            <person name="Kinjo T."/>
            <person name="Motooka D."/>
            <person name="Nabeya D."/>
            <person name="Jung N."/>
            <person name="Uechi K."/>
            <person name="Horii T."/>
            <person name="Iida T."/>
            <person name="Fujita J."/>
            <person name="Nakamura S."/>
        </authorList>
    </citation>
    <scope>NUCLEOTIDE SEQUENCE [LARGE SCALE GENOMIC DNA]</scope>
    <source>
        <strain evidence="1 4">JCM 6377</strain>
    </source>
</reference>
<evidence type="ECO:0000313" key="2">
    <source>
        <dbReference type="EMBL" id="PEG33597.1"/>
    </source>
</evidence>
<dbReference type="AlphaFoldDB" id="A0A2A7MQ00"/>
<reference evidence="1" key="3">
    <citation type="submission" date="2020-02" db="EMBL/GenBank/DDBJ databases">
        <authorList>
            <person name="Matsumoto Y."/>
            <person name="Motooka D."/>
            <person name="Nakamura S."/>
        </authorList>
    </citation>
    <scope>NUCLEOTIDE SEQUENCE</scope>
    <source>
        <strain evidence="1">JCM 6377</strain>
    </source>
</reference>
<comment type="caution">
    <text evidence="2">The sequence shown here is derived from an EMBL/GenBank/DDBJ whole genome shotgun (WGS) entry which is preliminary data.</text>
</comment>
<accession>A0A2A7MQ00</accession>
<dbReference type="RefSeq" id="WP_097944345.1">
    <property type="nucleotide sequence ID" value="NZ_BLKS01000001.1"/>
</dbReference>
<evidence type="ECO:0000313" key="4">
    <source>
        <dbReference type="Proteomes" id="UP000465302"/>
    </source>
</evidence>